<dbReference type="Proteomes" id="UP000198512">
    <property type="component" value="Unassembled WGS sequence"/>
</dbReference>
<name>A0ABY1B136_9PSED</name>
<protein>
    <recommendedName>
        <fullName evidence="4">DUF2946 domain-containing protein</fullName>
    </recommendedName>
</protein>
<comment type="caution">
    <text evidence="2">The sequence shown here is derived from an EMBL/GenBank/DDBJ whole genome shotgun (WGS) entry which is preliminary data.</text>
</comment>
<sequence length="138" mass="14577">MRKTLRTALIWILMLALPAQAMAALGMQVCGAARQAGGMPEMAMSHGGHHVARSITEAPAPVAAHAQHQPSKVDTAQQPAGDSRLCSLCAFCVGAVTLNSLSGCQAPQHSDEPSLTRLEQFVGFISEPLERPPRLTLV</sequence>
<proteinExistence type="predicted"/>
<gene>
    <name evidence="2" type="ORF">SAMN05216600_101280</name>
</gene>
<accession>A0ABY1B136</accession>
<evidence type="ECO:0008006" key="4">
    <source>
        <dbReference type="Google" id="ProtNLM"/>
    </source>
</evidence>
<reference evidence="2 3" key="1">
    <citation type="submission" date="2016-10" db="EMBL/GenBank/DDBJ databases">
        <authorList>
            <person name="Varghese N."/>
            <person name="Submissions S."/>
        </authorList>
    </citation>
    <scope>NUCLEOTIDE SEQUENCE [LARGE SCALE GENOMIC DNA]</scope>
    <source>
        <strain evidence="2 3">CIP 109853</strain>
    </source>
</reference>
<dbReference type="EMBL" id="FOFP01000001">
    <property type="protein sequence ID" value="SEP67556.1"/>
    <property type="molecule type" value="Genomic_DNA"/>
</dbReference>
<evidence type="ECO:0000313" key="3">
    <source>
        <dbReference type="Proteomes" id="UP000198512"/>
    </source>
</evidence>
<organism evidence="2 3">
    <name type="scientific">Pseudomonas cuatrocienegasensis</name>
    <dbReference type="NCBI Taxonomy" id="543360"/>
    <lineage>
        <taxon>Bacteria</taxon>
        <taxon>Pseudomonadati</taxon>
        <taxon>Pseudomonadota</taxon>
        <taxon>Gammaproteobacteria</taxon>
        <taxon>Pseudomonadales</taxon>
        <taxon>Pseudomonadaceae</taxon>
        <taxon>Pseudomonas</taxon>
    </lineage>
</organism>
<feature type="signal peptide" evidence="1">
    <location>
        <begin position="1"/>
        <end position="23"/>
    </location>
</feature>
<evidence type="ECO:0000256" key="1">
    <source>
        <dbReference type="SAM" id="SignalP"/>
    </source>
</evidence>
<keyword evidence="1" id="KW-0732">Signal</keyword>
<feature type="chain" id="PRO_5045620733" description="DUF2946 domain-containing protein" evidence="1">
    <location>
        <begin position="24"/>
        <end position="138"/>
    </location>
</feature>
<evidence type="ECO:0000313" key="2">
    <source>
        <dbReference type="EMBL" id="SEP67556.1"/>
    </source>
</evidence>
<keyword evidence="3" id="KW-1185">Reference proteome</keyword>
<dbReference type="RefSeq" id="WP_069516891.1">
    <property type="nucleotide sequence ID" value="NZ_FOFP01000001.1"/>
</dbReference>